<evidence type="ECO:0000313" key="3">
    <source>
        <dbReference type="Proteomes" id="UP000230002"/>
    </source>
</evidence>
<feature type="region of interest" description="Disordered" evidence="1">
    <location>
        <begin position="543"/>
        <end position="594"/>
    </location>
</feature>
<dbReference type="AlphaFoldDB" id="A0A2G8S770"/>
<protein>
    <submittedName>
        <fullName evidence="2">Uncharacterized protein</fullName>
    </submittedName>
</protein>
<dbReference type="OrthoDB" id="3178019at2759"/>
<feature type="region of interest" description="Disordered" evidence="1">
    <location>
        <begin position="409"/>
        <end position="476"/>
    </location>
</feature>
<comment type="caution">
    <text evidence="2">The sequence shown here is derived from an EMBL/GenBank/DDBJ whole genome shotgun (WGS) entry which is preliminary data.</text>
</comment>
<sequence>MRLTFSPDLQQTTKARVVPVPGHILDQASSIHTLLFKATFDSPQSYLRARSDRFRVELWTNLPVHGHAGRSGEWRAVQFMEPEQVQSTSTSASTQSSFSLLADTDGKREENTLYLKLSASLQDHIDARFSYTFRLVHASGHVEWLGRHNNNGTIVVEQGVPGVTLSKEWAARKDGAFGLEVPSMKKPMVYLDKPEQWSGWVWKPSASLPIQFAGTSPCEGKAMVLLPRLSANLGDSLNPLVLVAGESSSLCLSADGKIAVDSTGFAKRATLAVLGHAQDLLTESAALCHGVVLSFDSTAAVVATQQSGAAAPYHVVVLPVFHAWDMQTVSLRKLQLPMASTSEGQGLVLFSPKLRKAKLLNAPLPNDDFLRFGPSGGELLISPVSVVCGNDRTWQITLLTPSKQFTVRTEKTSVPQILPTPPPSPPAREPTFSPLSVGSEVPGTAQPTIPTTRDDSARPVQSPAPSSDNGDHSAHRRRRSLSMMLVRSFPARLVRAYLHAIFNMVFWFWSVFAKAVAVRLIGEGIPQAVTRFLGIALAKTAARSSGTRGGSSAPTNGVEPPDATVGASQRESTRASSAAGGSDSNRGGNETIALATPDGVGAQAHLESDVPVVAPSPLPSSSGLKEHDRSLLAVARAVVSAALPHERSSPPTMLICGPGLIKGLCGTLDGESLPPPSITLLDDGVNLVEFTGLDGEGELTVCFEL</sequence>
<organism evidence="2 3">
    <name type="scientific">Ganoderma sinense ZZ0214-1</name>
    <dbReference type="NCBI Taxonomy" id="1077348"/>
    <lineage>
        <taxon>Eukaryota</taxon>
        <taxon>Fungi</taxon>
        <taxon>Dikarya</taxon>
        <taxon>Basidiomycota</taxon>
        <taxon>Agaricomycotina</taxon>
        <taxon>Agaricomycetes</taxon>
        <taxon>Polyporales</taxon>
        <taxon>Polyporaceae</taxon>
        <taxon>Ganoderma</taxon>
    </lineage>
</organism>
<proteinExistence type="predicted"/>
<dbReference type="Proteomes" id="UP000230002">
    <property type="component" value="Unassembled WGS sequence"/>
</dbReference>
<feature type="compositionally biased region" description="Pro residues" evidence="1">
    <location>
        <begin position="418"/>
        <end position="428"/>
    </location>
</feature>
<feature type="compositionally biased region" description="Low complexity" evidence="1">
    <location>
        <begin position="543"/>
        <end position="553"/>
    </location>
</feature>
<name>A0A2G8S770_9APHY</name>
<gene>
    <name evidence="2" type="ORF">GSI_08266</name>
</gene>
<evidence type="ECO:0000313" key="2">
    <source>
        <dbReference type="EMBL" id="PIL29629.1"/>
    </source>
</evidence>
<dbReference type="EMBL" id="AYKW01000020">
    <property type="protein sequence ID" value="PIL29629.1"/>
    <property type="molecule type" value="Genomic_DNA"/>
</dbReference>
<accession>A0A2G8S770</accession>
<feature type="compositionally biased region" description="Polar residues" evidence="1">
    <location>
        <begin position="566"/>
        <end position="576"/>
    </location>
</feature>
<keyword evidence="3" id="KW-1185">Reference proteome</keyword>
<evidence type="ECO:0000256" key="1">
    <source>
        <dbReference type="SAM" id="MobiDB-lite"/>
    </source>
</evidence>
<reference evidence="2 3" key="1">
    <citation type="journal article" date="2015" name="Sci. Rep.">
        <title>Chromosome-level genome map provides insights into diverse defense mechanisms in the medicinal fungus Ganoderma sinense.</title>
        <authorList>
            <person name="Zhu Y."/>
            <person name="Xu J."/>
            <person name="Sun C."/>
            <person name="Zhou S."/>
            <person name="Xu H."/>
            <person name="Nelson D.R."/>
            <person name="Qian J."/>
            <person name="Song J."/>
            <person name="Luo H."/>
            <person name="Xiang L."/>
            <person name="Li Y."/>
            <person name="Xu Z."/>
            <person name="Ji A."/>
            <person name="Wang L."/>
            <person name="Lu S."/>
            <person name="Hayward A."/>
            <person name="Sun W."/>
            <person name="Li X."/>
            <person name="Schwartz D.C."/>
            <person name="Wang Y."/>
            <person name="Chen S."/>
        </authorList>
    </citation>
    <scope>NUCLEOTIDE SEQUENCE [LARGE SCALE GENOMIC DNA]</scope>
    <source>
        <strain evidence="2 3">ZZ0214-1</strain>
    </source>
</reference>